<feature type="region of interest" description="Disordered" evidence="1">
    <location>
        <begin position="148"/>
        <end position="192"/>
    </location>
</feature>
<dbReference type="EMBL" id="MN739579">
    <property type="protein sequence ID" value="QHT14139.1"/>
    <property type="molecule type" value="Genomic_DNA"/>
</dbReference>
<evidence type="ECO:0000313" key="2">
    <source>
        <dbReference type="EMBL" id="QHT14139.1"/>
    </source>
</evidence>
<feature type="compositionally biased region" description="Acidic residues" evidence="1">
    <location>
        <begin position="165"/>
        <end position="175"/>
    </location>
</feature>
<dbReference type="Pfam" id="PF23827">
    <property type="entry name" value="DUF7197"/>
    <property type="match status" value="1"/>
</dbReference>
<dbReference type="AlphaFoldDB" id="A0A6C0DDV6"/>
<evidence type="ECO:0000256" key="1">
    <source>
        <dbReference type="SAM" id="MobiDB-lite"/>
    </source>
</evidence>
<reference evidence="2" key="1">
    <citation type="journal article" date="2020" name="Nature">
        <title>Giant virus diversity and host interactions through global metagenomics.</title>
        <authorList>
            <person name="Schulz F."/>
            <person name="Roux S."/>
            <person name="Paez-Espino D."/>
            <person name="Jungbluth S."/>
            <person name="Walsh D.A."/>
            <person name="Denef V.J."/>
            <person name="McMahon K.D."/>
            <person name="Konstantinidis K.T."/>
            <person name="Eloe-Fadrosh E.A."/>
            <person name="Kyrpides N.C."/>
            <person name="Woyke T."/>
        </authorList>
    </citation>
    <scope>NUCLEOTIDE SEQUENCE</scope>
    <source>
        <strain evidence="2">GVMAG-M-3300023174-134</strain>
    </source>
</reference>
<sequence>MSLYCASNLNTQNDLLMKNLMDFYNNHATLNKMMSIINGETKISLRIVDWFVTNFAKKYYTVYDLHTQRGTVQDKIRFKVYNDYKLKLKAYSKRKFDPFCRWERINIPYDNEKYIETTIGQLNFFKWAIENNIIEYIEQNYEDIERDMNSRNTTSKRRSPNSTDGESDESIDPVDENTTTTNNNNNTKTRKKREELSVSACKCIKKETVKIIVKFN</sequence>
<organism evidence="2">
    <name type="scientific">viral metagenome</name>
    <dbReference type="NCBI Taxonomy" id="1070528"/>
    <lineage>
        <taxon>unclassified sequences</taxon>
        <taxon>metagenomes</taxon>
        <taxon>organismal metagenomes</taxon>
    </lineage>
</organism>
<feature type="compositionally biased region" description="Low complexity" evidence="1">
    <location>
        <begin position="177"/>
        <end position="187"/>
    </location>
</feature>
<protein>
    <submittedName>
        <fullName evidence="2">Uncharacterized protein</fullName>
    </submittedName>
</protein>
<proteinExistence type="predicted"/>
<dbReference type="InterPro" id="IPR055621">
    <property type="entry name" value="DUF7197"/>
</dbReference>
<name>A0A6C0DDV6_9ZZZZ</name>
<accession>A0A6C0DDV6</accession>